<dbReference type="InterPro" id="IPR036365">
    <property type="entry name" value="PGBD-like_sf"/>
</dbReference>
<feature type="domain" description="Peptidoglycan binding-like" evidence="1">
    <location>
        <begin position="15"/>
        <end position="70"/>
    </location>
</feature>
<dbReference type="InterPro" id="IPR002477">
    <property type="entry name" value="Peptidoglycan-bd-like"/>
</dbReference>
<evidence type="ECO:0000313" key="2">
    <source>
        <dbReference type="EMBL" id="SDS08456.1"/>
    </source>
</evidence>
<dbReference type="Proteomes" id="UP000199700">
    <property type="component" value="Chromosome"/>
</dbReference>
<dbReference type="AlphaFoldDB" id="A0A1H1PB00"/>
<dbReference type="RefSeq" id="WP_092103985.1">
    <property type="nucleotide sequence ID" value="NZ_LT629739.1"/>
</dbReference>
<dbReference type="SUPFAM" id="SSF47090">
    <property type="entry name" value="PGBD-like"/>
    <property type="match status" value="2"/>
</dbReference>
<keyword evidence="2" id="KW-0378">Hydrolase</keyword>
<dbReference type="Gene3D" id="1.10.101.10">
    <property type="entry name" value="PGBD-like superfamily/PGBD"/>
    <property type="match status" value="2"/>
</dbReference>
<reference evidence="2" key="1">
    <citation type="submission" date="2016-10" db="EMBL/GenBank/DDBJ databases">
        <authorList>
            <person name="Varghese N."/>
            <person name="Submissions S."/>
        </authorList>
    </citation>
    <scope>NUCLEOTIDE SEQUENCE [LARGE SCALE GENOMIC DNA]</scope>
    <source>
        <strain evidence="2">DSM 22082</strain>
    </source>
</reference>
<name>A0A1H1PB00_BRESA</name>
<keyword evidence="3" id="KW-1185">Reference proteome</keyword>
<accession>A0A1H1PB00</accession>
<proteinExistence type="predicted"/>
<feature type="domain" description="Peptidoglycan binding-like" evidence="1">
    <location>
        <begin position="85"/>
        <end position="143"/>
    </location>
</feature>
<dbReference type="Pfam" id="PF01471">
    <property type="entry name" value="PG_binding_1"/>
    <property type="match status" value="2"/>
</dbReference>
<protein>
    <submittedName>
        <fullName evidence="2">Peptidoglycan-binding (PGRP) domain of peptidoglycan hydrolases-containing protein</fullName>
    </submittedName>
</protein>
<dbReference type="OrthoDB" id="8210007at2"/>
<dbReference type="EMBL" id="LT629739">
    <property type="protein sequence ID" value="SDS08456.1"/>
    <property type="molecule type" value="Genomic_DNA"/>
</dbReference>
<organism evidence="2 3">
    <name type="scientific">Brevibacterium sandarakinum</name>
    <dbReference type="NCBI Taxonomy" id="629680"/>
    <lineage>
        <taxon>Bacteria</taxon>
        <taxon>Bacillati</taxon>
        <taxon>Actinomycetota</taxon>
        <taxon>Actinomycetes</taxon>
        <taxon>Micrococcales</taxon>
        <taxon>Brevibacteriaceae</taxon>
        <taxon>Brevibacterium</taxon>
    </lineage>
</organism>
<sequence length="164" mass="17000">MSNPGQPIIKRGSQGDVVRRAQRALRRVPDHSVAVDGIFGAVTETAVENFQDGAGLDVDGIVGDKTWEALPNGGAMPTLKVGSSHGAVADLQKVLHSGSVEGDWPSPGEPDGEFGSATKTSVEGFQKWGDVDIDGIVGDETWSVPLHAASATLETAVGLKWADG</sequence>
<dbReference type="GO" id="GO:0016787">
    <property type="term" value="F:hydrolase activity"/>
    <property type="evidence" value="ECO:0007669"/>
    <property type="project" value="UniProtKB-KW"/>
</dbReference>
<evidence type="ECO:0000313" key="3">
    <source>
        <dbReference type="Proteomes" id="UP000199700"/>
    </source>
</evidence>
<dbReference type="InterPro" id="IPR036366">
    <property type="entry name" value="PGBDSf"/>
</dbReference>
<dbReference type="STRING" id="629680.SAMN04489751_1188"/>
<evidence type="ECO:0000259" key="1">
    <source>
        <dbReference type="Pfam" id="PF01471"/>
    </source>
</evidence>
<gene>
    <name evidence="2" type="ORF">SAMN04489751_1188</name>
</gene>